<dbReference type="AlphaFoldDB" id="A0AAE1PHD6"/>
<feature type="compositionally biased region" description="Low complexity" evidence="1">
    <location>
        <begin position="161"/>
        <end position="198"/>
    </location>
</feature>
<feature type="region of interest" description="Disordered" evidence="1">
    <location>
        <begin position="105"/>
        <end position="198"/>
    </location>
</feature>
<evidence type="ECO:0000313" key="3">
    <source>
        <dbReference type="Proteomes" id="UP001292094"/>
    </source>
</evidence>
<evidence type="ECO:0000313" key="2">
    <source>
        <dbReference type="EMBL" id="KAK4308730.1"/>
    </source>
</evidence>
<gene>
    <name evidence="2" type="ORF">Pmani_019592</name>
</gene>
<dbReference type="Proteomes" id="UP001292094">
    <property type="component" value="Unassembled WGS sequence"/>
</dbReference>
<keyword evidence="3" id="KW-1185">Reference proteome</keyword>
<accession>A0AAE1PHD6</accession>
<feature type="compositionally biased region" description="Polar residues" evidence="1">
    <location>
        <begin position="105"/>
        <end position="160"/>
    </location>
</feature>
<dbReference type="EMBL" id="JAWZYT010001848">
    <property type="protein sequence ID" value="KAK4308730.1"/>
    <property type="molecule type" value="Genomic_DNA"/>
</dbReference>
<comment type="caution">
    <text evidence="2">The sequence shown here is derived from an EMBL/GenBank/DDBJ whole genome shotgun (WGS) entry which is preliminary data.</text>
</comment>
<name>A0AAE1PHD6_9EUCA</name>
<organism evidence="2 3">
    <name type="scientific">Petrolisthes manimaculis</name>
    <dbReference type="NCBI Taxonomy" id="1843537"/>
    <lineage>
        <taxon>Eukaryota</taxon>
        <taxon>Metazoa</taxon>
        <taxon>Ecdysozoa</taxon>
        <taxon>Arthropoda</taxon>
        <taxon>Crustacea</taxon>
        <taxon>Multicrustacea</taxon>
        <taxon>Malacostraca</taxon>
        <taxon>Eumalacostraca</taxon>
        <taxon>Eucarida</taxon>
        <taxon>Decapoda</taxon>
        <taxon>Pleocyemata</taxon>
        <taxon>Anomura</taxon>
        <taxon>Galatheoidea</taxon>
        <taxon>Porcellanidae</taxon>
        <taxon>Petrolisthes</taxon>
    </lineage>
</organism>
<sequence length="198" mass="21524">MTTTLYCPVPPESTTLHNMSQVWSRSIGRRKAVLFSSVSSIFASFLTVASPNVETYLFFRMIHQALDFGYYMGPIILFTGQTSLYQHLSDSIDTSLHSITTSLQQHLTPATPHSNNTLVTASTPHSTPSHLTPATPHSNNTLVTASTPHSTPSHLTPATPHSSNTSLHSSNTSLQQHLTPTTPHSITPHSTPSHFITS</sequence>
<reference evidence="2" key="1">
    <citation type="submission" date="2023-11" db="EMBL/GenBank/DDBJ databases">
        <title>Genome assemblies of two species of porcelain crab, Petrolisthes cinctipes and Petrolisthes manimaculis (Anomura: Porcellanidae).</title>
        <authorList>
            <person name="Angst P."/>
        </authorList>
    </citation>
    <scope>NUCLEOTIDE SEQUENCE</scope>
    <source>
        <strain evidence="2">PB745_02</strain>
        <tissue evidence="2">Gill</tissue>
    </source>
</reference>
<evidence type="ECO:0000256" key="1">
    <source>
        <dbReference type="SAM" id="MobiDB-lite"/>
    </source>
</evidence>
<proteinExistence type="predicted"/>
<protein>
    <submittedName>
        <fullName evidence="2">Uncharacterized protein</fullName>
    </submittedName>
</protein>